<proteinExistence type="predicted"/>
<sequence>MNKDKPRKTIFHVVQHLAPGGLETLVLDMMNVCSTDHDVYIISLEGTKQDAVLHWPKLRKYARQCVFLDKGTGIRVQTIHYLVKLFRQFSPDVVHTHHIGPLLYGGLAARLSGVACRIHTEHDGWHLTQTKNALLQTWALKLVQPILVADATEVKLSIEQHLHRENIITIKNGIDCDYFAPADKTWARKQLDLPLDKRIVGCAGRLESVKGQQWLIQALPMLPHNVHLAIAGHGSLRQELERLVFTMQLQDRVTFLGLCCTMPTFYQSLDLFCLPSLNEGFPLSTLEAQACNVPVVATSVGGTHETLCPHLSRLCPPADAAALAQEINALLVMDRSAFAHTLRDFVVRHHNIRHMVAQYNQLALGASL</sequence>
<reference evidence="2 3" key="1">
    <citation type="journal article" date="2018" name="Front. Microbiol.">
        <title>Phylogeny of Vibrio vulnificus from the Analysis of the Core-Genome: Implications for Intra-Species Taxonomy.</title>
        <authorList>
            <person name="Roig F.J."/>
            <person name="Gonzalez-Candelas F."/>
            <person name="Sanjuan E."/>
            <person name="Fouz B."/>
            <person name="Feil E.J."/>
            <person name="Llorens C."/>
            <person name="Baker-Austin C."/>
            <person name="Oliver J.D."/>
            <person name="Danin-Poleg Y."/>
            <person name="Gibas C.J."/>
            <person name="Kashi Y."/>
            <person name="Gulig P.A."/>
            <person name="Morrison S.S."/>
            <person name="Amaro C."/>
        </authorList>
    </citation>
    <scope>NUCLEOTIDE SEQUENCE [LARGE SCALE GENOMIC DNA]</scope>
    <source>
        <strain evidence="2 3">CECT4608</strain>
    </source>
</reference>
<evidence type="ECO:0000313" key="3">
    <source>
        <dbReference type="Proteomes" id="UP000237466"/>
    </source>
</evidence>
<dbReference type="Proteomes" id="UP000237466">
    <property type="component" value="Unassembled WGS sequence"/>
</dbReference>
<evidence type="ECO:0000259" key="1">
    <source>
        <dbReference type="Pfam" id="PF13439"/>
    </source>
</evidence>
<dbReference type="Pfam" id="PF13439">
    <property type="entry name" value="Glyco_transf_4"/>
    <property type="match status" value="1"/>
</dbReference>
<dbReference type="RefSeq" id="WP_047112049.1">
    <property type="nucleotide sequence ID" value="NZ_CP134783.1"/>
</dbReference>
<dbReference type="Gene3D" id="3.40.50.2000">
    <property type="entry name" value="Glycogen Phosphorylase B"/>
    <property type="match status" value="2"/>
</dbReference>
<dbReference type="EMBL" id="PDGH01000142">
    <property type="protein sequence ID" value="POB42758.1"/>
    <property type="molecule type" value="Genomic_DNA"/>
</dbReference>
<accession>A0A2S3QX49</accession>
<dbReference type="PANTHER" id="PTHR12526:SF630">
    <property type="entry name" value="GLYCOSYLTRANSFERASE"/>
    <property type="match status" value="1"/>
</dbReference>
<gene>
    <name evidence="2" type="ORF">CRN52_21695</name>
</gene>
<organism evidence="2 3">
    <name type="scientific">Vibrio vulnificus</name>
    <dbReference type="NCBI Taxonomy" id="672"/>
    <lineage>
        <taxon>Bacteria</taxon>
        <taxon>Pseudomonadati</taxon>
        <taxon>Pseudomonadota</taxon>
        <taxon>Gammaproteobacteria</taxon>
        <taxon>Vibrionales</taxon>
        <taxon>Vibrionaceae</taxon>
        <taxon>Vibrio</taxon>
    </lineage>
</organism>
<dbReference type="AlphaFoldDB" id="A0A2S3QX49"/>
<protein>
    <submittedName>
        <fullName evidence="2">Glycosyl transferase</fullName>
    </submittedName>
</protein>
<comment type="caution">
    <text evidence="2">The sequence shown here is derived from an EMBL/GenBank/DDBJ whole genome shotgun (WGS) entry which is preliminary data.</text>
</comment>
<dbReference type="InterPro" id="IPR028098">
    <property type="entry name" value="Glyco_trans_4-like_N"/>
</dbReference>
<feature type="domain" description="Glycosyltransferase subfamily 4-like N-terminal" evidence="1">
    <location>
        <begin position="19"/>
        <end position="177"/>
    </location>
</feature>
<dbReference type="GO" id="GO:0016757">
    <property type="term" value="F:glycosyltransferase activity"/>
    <property type="evidence" value="ECO:0007669"/>
    <property type="project" value="UniProtKB-ARBA"/>
</dbReference>
<dbReference type="PANTHER" id="PTHR12526">
    <property type="entry name" value="GLYCOSYLTRANSFERASE"/>
    <property type="match status" value="1"/>
</dbReference>
<evidence type="ECO:0000313" key="2">
    <source>
        <dbReference type="EMBL" id="POB42758.1"/>
    </source>
</evidence>
<dbReference type="SUPFAM" id="SSF53756">
    <property type="entry name" value="UDP-Glycosyltransferase/glycogen phosphorylase"/>
    <property type="match status" value="1"/>
</dbReference>
<name>A0A2S3QX49_VIBVL</name>
<dbReference type="Pfam" id="PF13692">
    <property type="entry name" value="Glyco_trans_1_4"/>
    <property type="match status" value="1"/>
</dbReference>
<keyword evidence="2" id="KW-0808">Transferase</keyword>